<dbReference type="EMBL" id="JAICCE010000019">
    <property type="protein sequence ID" value="KAG9264605.1"/>
    <property type="molecule type" value="Genomic_DNA"/>
</dbReference>
<reference evidence="5 6" key="1">
    <citation type="submission" date="2021-07" db="EMBL/GenBank/DDBJ databases">
        <authorList>
            <person name="Imarazene B."/>
            <person name="Zahm M."/>
            <person name="Klopp C."/>
            <person name="Cabau C."/>
            <person name="Beille S."/>
            <person name="Jouanno E."/>
            <person name="Castinel A."/>
            <person name="Lluch J."/>
            <person name="Gil L."/>
            <person name="Kuchtly C."/>
            <person name="Lopez Roques C."/>
            <person name="Donnadieu C."/>
            <person name="Parrinello H."/>
            <person name="Journot L."/>
            <person name="Du K."/>
            <person name="Schartl M."/>
            <person name="Retaux S."/>
            <person name="Guiguen Y."/>
        </authorList>
    </citation>
    <scope>NUCLEOTIDE SEQUENCE [LARGE SCALE GENOMIC DNA]</scope>
    <source>
        <strain evidence="5">Pach_M1</strain>
        <tissue evidence="5">Testis</tissue>
    </source>
</reference>
<dbReference type="Pfam" id="PF14542">
    <property type="entry name" value="Acetyltransf_CG"/>
    <property type="match status" value="1"/>
</dbReference>
<proteinExistence type="inferred from homology"/>
<comment type="caution">
    <text evidence="5">The sequence shown here is derived from an EMBL/GenBank/DDBJ whole genome shotgun (WGS) entry which is preliminary data.</text>
</comment>
<gene>
    <name evidence="5" type="primary">NATD1</name>
    <name evidence="5" type="ORF">AMEX_G22891</name>
</gene>
<comment type="similarity">
    <text evidence="1">Belongs to the NATD1 family.</text>
</comment>
<dbReference type="InterPro" id="IPR016181">
    <property type="entry name" value="Acyl_CoA_acyltransferase"/>
</dbReference>
<evidence type="ECO:0000259" key="4">
    <source>
        <dbReference type="PROSITE" id="PS51729"/>
    </source>
</evidence>
<organism evidence="5 6">
    <name type="scientific">Astyanax mexicanus</name>
    <name type="common">Blind cave fish</name>
    <name type="synonym">Astyanax fasciatus mexicanus</name>
    <dbReference type="NCBI Taxonomy" id="7994"/>
    <lineage>
        <taxon>Eukaryota</taxon>
        <taxon>Metazoa</taxon>
        <taxon>Chordata</taxon>
        <taxon>Craniata</taxon>
        <taxon>Vertebrata</taxon>
        <taxon>Euteleostomi</taxon>
        <taxon>Actinopterygii</taxon>
        <taxon>Neopterygii</taxon>
        <taxon>Teleostei</taxon>
        <taxon>Ostariophysi</taxon>
        <taxon>Characiformes</taxon>
        <taxon>Characoidei</taxon>
        <taxon>Acestrorhamphidae</taxon>
        <taxon>Acestrorhamphinae</taxon>
        <taxon>Astyanax</taxon>
    </lineage>
</organism>
<evidence type="ECO:0000256" key="3">
    <source>
        <dbReference type="ARBA" id="ARBA00031876"/>
    </source>
</evidence>
<dbReference type="PANTHER" id="PTHR31435:SF9">
    <property type="entry name" value="PROTEIN NATD1"/>
    <property type="match status" value="1"/>
</dbReference>
<dbReference type="AlphaFoldDB" id="A0A8T2L3K3"/>
<evidence type="ECO:0000313" key="5">
    <source>
        <dbReference type="EMBL" id="KAG9264605.1"/>
    </source>
</evidence>
<dbReference type="Gene3D" id="3.40.630.30">
    <property type="match status" value="1"/>
</dbReference>
<protein>
    <recommendedName>
        <fullName evidence="2">Protein NATD1</fullName>
    </recommendedName>
    <alternativeName>
        <fullName evidence="3">N-acetyltransferase domain-containing protein 1</fullName>
    </alternativeName>
</protein>
<dbReference type="SUPFAM" id="SSF55729">
    <property type="entry name" value="Acyl-CoA N-acyltransferases (Nat)"/>
    <property type="match status" value="1"/>
</dbReference>
<accession>A0A8T2L3K3</accession>
<dbReference type="PROSITE" id="PS51729">
    <property type="entry name" value="GNAT_YJDJ"/>
    <property type="match status" value="1"/>
</dbReference>
<evidence type="ECO:0000256" key="1">
    <source>
        <dbReference type="ARBA" id="ARBA00006233"/>
    </source>
</evidence>
<dbReference type="Proteomes" id="UP000752171">
    <property type="component" value="Unassembled WGS sequence"/>
</dbReference>
<dbReference type="InterPro" id="IPR045057">
    <property type="entry name" value="Gcn5-rel_NAT"/>
</dbReference>
<dbReference type="InterPro" id="IPR031165">
    <property type="entry name" value="GNAT_YJDJ"/>
</dbReference>
<evidence type="ECO:0000313" key="6">
    <source>
        <dbReference type="Proteomes" id="UP000752171"/>
    </source>
</evidence>
<feature type="domain" description="N-acetyltransferase" evidence="4">
    <location>
        <begin position="51"/>
        <end position="144"/>
    </location>
</feature>
<dbReference type="CDD" id="cd04301">
    <property type="entry name" value="NAT_SF"/>
    <property type="match status" value="1"/>
</dbReference>
<evidence type="ECO:0000256" key="2">
    <source>
        <dbReference type="ARBA" id="ARBA00020243"/>
    </source>
</evidence>
<name>A0A8T2L3K3_ASTMX</name>
<dbReference type="PANTHER" id="PTHR31435">
    <property type="entry name" value="PROTEIN NATD1"/>
    <property type="match status" value="1"/>
</dbReference>
<sequence>MRGWVGLSRAAGFPHVLPNRTGFYNPGPVHTLPRTTPARYCGTGTEPYRVIHNREQRCFTVSLRSGAGVVDSAVLKYQYSTDRHVHLLSTAVPESFRGKGVASHLAKAAMDFVVEEGLKATVSCWYIQKYVEENPGCGYEAHIEDKLHCKIRSVQYSMDSDEQSG</sequence>